<keyword evidence="2" id="KW-0645">Protease</keyword>
<protein>
    <submittedName>
        <fullName evidence="8">M23 family metallopeptidase</fullName>
    </submittedName>
</protein>
<dbReference type="Gene3D" id="2.70.70.10">
    <property type="entry name" value="Glucose Permease (Domain IIA)"/>
    <property type="match status" value="1"/>
</dbReference>
<dbReference type="InterPro" id="IPR011055">
    <property type="entry name" value="Dup_hybrid_motif"/>
</dbReference>
<dbReference type="Proteomes" id="UP000278006">
    <property type="component" value="Unassembled WGS sequence"/>
</dbReference>
<dbReference type="AlphaFoldDB" id="A0A3M6QKT3"/>
<keyword evidence="6" id="KW-0482">Metalloprotease</keyword>
<evidence type="ECO:0000313" key="9">
    <source>
        <dbReference type="Proteomes" id="UP000278006"/>
    </source>
</evidence>
<gene>
    <name evidence="8" type="ORF">D8I35_17425</name>
</gene>
<dbReference type="OrthoDB" id="9815245at2"/>
<keyword evidence="3" id="KW-0479">Metal-binding</keyword>
<evidence type="ECO:0000313" key="8">
    <source>
        <dbReference type="EMBL" id="RMX03072.1"/>
    </source>
</evidence>
<dbReference type="RefSeq" id="WP_122231850.1">
    <property type="nucleotide sequence ID" value="NZ_RDQO01000007.1"/>
</dbReference>
<evidence type="ECO:0000256" key="4">
    <source>
        <dbReference type="ARBA" id="ARBA00022801"/>
    </source>
</evidence>
<reference evidence="8 9" key="1">
    <citation type="submission" date="2018-10" db="EMBL/GenBank/DDBJ databases">
        <title>Draft genome of Cortibacter populi DSM10536.</title>
        <authorList>
            <person name="Bernier A.-M."/>
            <person name="Bernard K."/>
        </authorList>
    </citation>
    <scope>NUCLEOTIDE SEQUENCE [LARGE SCALE GENOMIC DNA]</scope>
    <source>
        <strain evidence="8 9">DSM 105136</strain>
    </source>
</reference>
<dbReference type="FunFam" id="2.70.70.10:FF:000006">
    <property type="entry name" value="M23 family peptidase"/>
    <property type="match status" value="1"/>
</dbReference>
<evidence type="ECO:0000256" key="5">
    <source>
        <dbReference type="ARBA" id="ARBA00022833"/>
    </source>
</evidence>
<dbReference type="GO" id="GO:0046872">
    <property type="term" value="F:metal ion binding"/>
    <property type="evidence" value="ECO:0007669"/>
    <property type="project" value="UniProtKB-KW"/>
</dbReference>
<keyword evidence="9" id="KW-1185">Reference proteome</keyword>
<dbReference type="InterPro" id="IPR016047">
    <property type="entry name" value="M23ase_b-sheet_dom"/>
</dbReference>
<feature type="domain" description="M23ase beta-sheet core" evidence="7">
    <location>
        <begin position="222"/>
        <end position="316"/>
    </location>
</feature>
<keyword evidence="5" id="KW-0862">Zinc</keyword>
<dbReference type="PANTHER" id="PTHR21666:SF288">
    <property type="entry name" value="CELL DIVISION PROTEIN YTFB"/>
    <property type="match status" value="1"/>
</dbReference>
<comment type="cofactor">
    <cofactor evidence="1">
        <name>Zn(2+)</name>
        <dbReference type="ChEBI" id="CHEBI:29105"/>
    </cofactor>
</comment>
<evidence type="ECO:0000256" key="1">
    <source>
        <dbReference type="ARBA" id="ARBA00001947"/>
    </source>
</evidence>
<dbReference type="Pfam" id="PF01551">
    <property type="entry name" value="Peptidase_M23"/>
    <property type="match status" value="1"/>
</dbReference>
<dbReference type="GO" id="GO:0006508">
    <property type="term" value="P:proteolysis"/>
    <property type="evidence" value="ECO:0007669"/>
    <property type="project" value="UniProtKB-KW"/>
</dbReference>
<organism evidence="8 9">
    <name type="scientific">Corticibacter populi</name>
    <dbReference type="NCBI Taxonomy" id="1550736"/>
    <lineage>
        <taxon>Bacteria</taxon>
        <taxon>Pseudomonadati</taxon>
        <taxon>Pseudomonadota</taxon>
        <taxon>Betaproteobacteria</taxon>
        <taxon>Burkholderiales</taxon>
        <taxon>Comamonadaceae</taxon>
        <taxon>Corticibacter</taxon>
    </lineage>
</organism>
<keyword evidence="4" id="KW-0378">Hydrolase</keyword>
<dbReference type="SUPFAM" id="SSF51261">
    <property type="entry name" value="Duplicated hybrid motif"/>
    <property type="match status" value="1"/>
</dbReference>
<dbReference type="PANTHER" id="PTHR21666">
    <property type="entry name" value="PEPTIDASE-RELATED"/>
    <property type="match status" value="1"/>
</dbReference>
<dbReference type="GO" id="GO:0004222">
    <property type="term" value="F:metalloendopeptidase activity"/>
    <property type="evidence" value="ECO:0007669"/>
    <property type="project" value="TreeGrafter"/>
</dbReference>
<evidence type="ECO:0000256" key="6">
    <source>
        <dbReference type="ARBA" id="ARBA00023049"/>
    </source>
</evidence>
<dbReference type="EMBL" id="RDQO01000007">
    <property type="protein sequence ID" value="RMX03072.1"/>
    <property type="molecule type" value="Genomic_DNA"/>
</dbReference>
<evidence type="ECO:0000259" key="7">
    <source>
        <dbReference type="Pfam" id="PF01551"/>
    </source>
</evidence>
<evidence type="ECO:0000256" key="3">
    <source>
        <dbReference type="ARBA" id="ARBA00022723"/>
    </source>
</evidence>
<dbReference type="InterPro" id="IPR050570">
    <property type="entry name" value="Cell_wall_metabolism_enzyme"/>
</dbReference>
<proteinExistence type="predicted"/>
<name>A0A3M6QKT3_9BURK</name>
<accession>A0A3M6QKT3</accession>
<evidence type="ECO:0000256" key="2">
    <source>
        <dbReference type="ARBA" id="ARBA00022670"/>
    </source>
</evidence>
<sequence length="337" mass="35838">MQVIIADARLGRSYTLNLSLVTLVLLTLAALLTVGLAAQAWLLPQRPAADATVQTSLVSQHAGAGSRAASALEEERAQMRQSMDDMARKVGEMQAKLVQLQTLSERVSDLADIEVPAEATETSEATGATAQAGMAEINAGGTGAGGPLVAETPLAYQEVLDILSSVEARLTAQTDFFTVAEAQLFNDFLERRMIPTQAPVPGRRVGSPFGRRIDPITGRGATHTGLDFQAPKGTPILAAAGGVVITQEYHPAYGNMLEIDHGNNLITRYAHASKLLAKRGDVVRRGEKIAEVGSTGRSTGAHLHFEVLVAGQQQDPQKFLNAGQNADWSDLLAQQQR</sequence>
<comment type="caution">
    <text evidence="8">The sequence shown here is derived from an EMBL/GenBank/DDBJ whole genome shotgun (WGS) entry which is preliminary data.</text>
</comment>
<dbReference type="CDD" id="cd12797">
    <property type="entry name" value="M23_peptidase"/>
    <property type="match status" value="1"/>
</dbReference>